<dbReference type="OrthoDB" id="2789670at2759"/>
<evidence type="ECO:0000256" key="3">
    <source>
        <dbReference type="ARBA" id="ARBA00022617"/>
    </source>
</evidence>
<keyword evidence="8 10" id="KW-0503">Monooxygenase</keyword>
<feature type="signal peptide" evidence="11">
    <location>
        <begin position="1"/>
        <end position="17"/>
    </location>
</feature>
<dbReference type="InterPro" id="IPR001128">
    <property type="entry name" value="Cyt_P450"/>
</dbReference>
<dbReference type="FunFam" id="1.10.630.10:FF:000126">
    <property type="entry name" value="Predicted protein"/>
    <property type="match status" value="1"/>
</dbReference>
<evidence type="ECO:0000256" key="7">
    <source>
        <dbReference type="ARBA" id="ARBA00023004"/>
    </source>
</evidence>
<dbReference type="GO" id="GO:0005506">
    <property type="term" value="F:iron ion binding"/>
    <property type="evidence" value="ECO:0007669"/>
    <property type="project" value="InterPro"/>
</dbReference>
<evidence type="ECO:0000256" key="4">
    <source>
        <dbReference type="ARBA" id="ARBA00022723"/>
    </source>
</evidence>
<dbReference type="GO" id="GO:0004497">
    <property type="term" value="F:monooxygenase activity"/>
    <property type="evidence" value="ECO:0007669"/>
    <property type="project" value="UniProtKB-KW"/>
</dbReference>
<proteinExistence type="inferred from homology"/>
<dbReference type="EMBL" id="JAGGNH010000002">
    <property type="protein sequence ID" value="KAJ0981975.1"/>
    <property type="molecule type" value="Genomic_DNA"/>
</dbReference>
<dbReference type="PROSITE" id="PS00086">
    <property type="entry name" value="CYTOCHROME_P450"/>
    <property type="match status" value="1"/>
</dbReference>
<dbReference type="GO" id="GO:0016705">
    <property type="term" value="F:oxidoreductase activity, acting on paired donors, with incorporation or reduction of molecular oxygen"/>
    <property type="evidence" value="ECO:0007669"/>
    <property type="project" value="InterPro"/>
</dbReference>
<evidence type="ECO:0000256" key="1">
    <source>
        <dbReference type="ARBA" id="ARBA00001971"/>
    </source>
</evidence>
<evidence type="ECO:0000313" key="12">
    <source>
        <dbReference type="EMBL" id="KAJ0981975.1"/>
    </source>
</evidence>
<comment type="similarity">
    <text evidence="2 10">Belongs to the cytochrome P450 family.</text>
</comment>
<dbReference type="PANTHER" id="PTHR47944:SF18">
    <property type="entry name" value="FLAVONOID 3'-MONOOXYGENASE"/>
    <property type="match status" value="1"/>
</dbReference>
<evidence type="ECO:0000256" key="10">
    <source>
        <dbReference type="RuleBase" id="RU000461"/>
    </source>
</evidence>
<dbReference type="Proteomes" id="UP001085076">
    <property type="component" value="Miscellaneous, Linkage group lg02"/>
</dbReference>
<dbReference type="PRINTS" id="PR00385">
    <property type="entry name" value="P450"/>
</dbReference>
<gene>
    <name evidence="12" type="ORF">J5N97_010230</name>
</gene>
<name>A0A9D5HM89_9LILI</name>
<evidence type="ECO:0000256" key="6">
    <source>
        <dbReference type="ARBA" id="ARBA00023002"/>
    </source>
</evidence>
<dbReference type="Gene3D" id="1.10.630.10">
    <property type="entry name" value="Cytochrome P450"/>
    <property type="match status" value="1"/>
</dbReference>
<dbReference type="SUPFAM" id="SSF48264">
    <property type="entry name" value="Cytochrome P450"/>
    <property type="match status" value="1"/>
</dbReference>
<keyword evidence="13" id="KW-1185">Reference proteome</keyword>
<dbReference type="InterPro" id="IPR002401">
    <property type="entry name" value="Cyt_P450_E_grp-I"/>
</dbReference>
<dbReference type="Pfam" id="PF00067">
    <property type="entry name" value="p450"/>
    <property type="match status" value="1"/>
</dbReference>
<evidence type="ECO:0000256" key="2">
    <source>
        <dbReference type="ARBA" id="ARBA00010617"/>
    </source>
</evidence>
<comment type="caution">
    <text evidence="12">The sequence shown here is derived from an EMBL/GenBank/DDBJ whole genome shotgun (WGS) entry which is preliminary data.</text>
</comment>
<keyword evidence="4 9" id="KW-0479">Metal-binding</keyword>
<evidence type="ECO:0000256" key="9">
    <source>
        <dbReference type="PIRSR" id="PIRSR602401-1"/>
    </source>
</evidence>
<evidence type="ECO:0000256" key="8">
    <source>
        <dbReference type="ARBA" id="ARBA00023033"/>
    </source>
</evidence>
<dbReference type="AlphaFoldDB" id="A0A9D5HM89"/>
<evidence type="ECO:0000313" key="13">
    <source>
        <dbReference type="Proteomes" id="UP001085076"/>
    </source>
</evidence>
<feature type="binding site" description="axial binding residue" evidence="9">
    <location>
        <position position="450"/>
    </location>
    <ligand>
        <name>heme</name>
        <dbReference type="ChEBI" id="CHEBI:30413"/>
    </ligand>
    <ligandPart>
        <name>Fe</name>
        <dbReference type="ChEBI" id="CHEBI:18248"/>
    </ligandPart>
</feature>
<reference evidence="12" key="1">
    <citation type="submission" date="2021-03" db="EMBL/GenBank/DDBJ databases">
        <authorList>
            <person name="Li Z."/>
            <person name="Yang C."/>
        </authorList>
    </citation>
    <scope>NUCLEOTIDE SEQUENCE</scope>
    <source>
        <strain evidence="12">Dzin_1.0</strain>
        <tissue evidence="12">Leaf</tissue>
    </source>
</reference>
<feature type="chain" id="PRO_5039130473" evidence="11">
    <location>
        <begin position="18"/>
        <end position="515"/>
    </location>
</feature>
<dbReference type="PRINTS" id="PR00463">
    <property type="entry name" value="EP450I"/>
</dbReference>
<keyword evidence="3 9" id="KW-0349">Heme</keyword>
<keyword evidence="6 10" id="KW-0560">Oxidoreductase</keyword>
<keyword evidence="11" id="KW-0732">Signal</keyword>
<accession>A0A9D5HM89</accession>
<sequence length="515" mass="57664">MAPLLLLLLLLTTITLSSLFIFLSLSGEKPKKKNGGNKDQLPLPPGPKGWPIVGNLHQMGPMAHRTLHRFSKTYGPLFRIRLGTVELMVASSASVATQFLKIHDANFSGRPPTTGSVNLAYNYHDLIFGPRWAAFRRLITPYLFSNKAMEDLRPTREEEVKFMVKGLVQVHEERGMIDLHDVVNTCMTNTLARVLLGRRMFEKLEGEAGEFKEMILEVMRLGGEFPIGDSFPWLAWMDSFSVVPKMKAVHRRYDVFIEKIIAEHQEKAGGGGGGDLLSVLMGMKGDEEGGKLSYTNIKALLMNLFTAGTDTTSSAIVWAMSEVIHRPDIHAKVREEIDAVVGKHRLVSEHDLPKLPLLNAIAKETLRLHPSAPLSVPHTAAEACNIQGYHIPKNSWLFVNLWAIARDPAIWANPFEFKPERFLPGGEQAHMDVKGNDFEVIPFGAGRRICVGMSMGFRMVQFMTASMLHAFDWVLPDGLEPEKLDMEEGYAMSLQRATPLKVHPVPRLTEEAYMY</sequence>
<keyword evidence="5" id="KW-0521">NADP</keyword>
<dbReference type="GO" id="GO:0020037">
    <property type="term" value="F:heme binding"/>
    <property type="evidence" value="ECO:0007669"/>
    <property type="project" value="InterPro"/>
</dbReference>
<dbReference type="PANTHER" id="PTHR47944">
    <property type="entry name" value="CYTOCHROME P450 98A9"/>
    <property type="match status" value="1"/>
</dbReference>
<dbReference type="InterPro" id="IPR017972">
    <property type="entry name" value="Cyt_P450_CS"/>
</dbReference>
<organism evidence="12 13">
    <name type="scientific">Dioscorea zingiberensis</name>
    <dbReference type="NCBI Taxonomy" id="325984"/>
    <lineage>
        <taxon>Eukaryota</taxon>
        <taxon>Viridiplantae</taxon>
        <taxon>Streptophyta</taxon>
        <taxon>Embryophyta</taxon>
        <taxon>Tracheophyta</taxon>
        <taxon>Spermatophyta</taxon>
        <taxon>Magnoliopsida</taxon>
        <taxon>Liliopsida</taxon>
        <taxon>Dioscoreales</taxon>
        <taxon>Dioscoreaceae</taxon>
        <taxon>Dioscorea</taxon>
    </lineage>
</organism>
<comment type="cofactor">
    <cofactor evidence="1 9">
        <name>heme</name>
        <dbReference type="ChEBI" id="CHEBI:30413"/>
    </cofactor>
</comment>
<protein>
    <submittedName>
        <fullName evidence="12">Uncharacterized protein</fullName>
    </submittedName>
</protein>
<dbReference type="InterPro" id="IPR036396">
    <property type="entry name" value="Cyt_P450_sf"/>
</dbReference>
<evidence type="ECO:0000256" key="5">
    <source>
        <dbReference type="ARBA" id="ARBA00022857"/>
    </source>
</evidence>
<reference evidence="12" key="2">
    <citation type="journal article" date="2022" name="Hortic Res">
        <title>The genome of Dioscorea zingiberensis sheds light on the biosynthesis, origin and evolution of the medicinally important diosgenin saponins.</title>
        <authorList>
            <person name="Li Y."/>
            <person name="Tan C."/>
            <person name="Li Z."/>
            <person name="Guo J."/>
            <person name="Li S."/>
            <person name="Chen X."/>
            <person name="Wang C."/>
            <person name="Dai X."/>
            <person name="Yang H."/>
            <person name="Song W."/>
            <person name="Hou L."/>
            <person name="Xu J."/>
            <person name="Tong Z."/>
            <person name="Xu A."/>
            <person name="Yuan X."/>
            <person name="Wang W."/>
            <person name="Yang Q."/>
            <person name="Chen L."/>
            <person name="Sun Z."/>
            <person name="Wang K."/>
            <person name="Pan B."/>
            <person name="Chen J."/>
            <person name="Bao Y."/>
            <person name="Liu F."/>
            <person name="Qi X."/>
            <person name="Gang D.R."/>
            <person name="Wen J."/>
            <person name="Li J."/>
        </authorList>
    </citation>
    <scope>NUCLEOTIDE SEQUENCE</scope>
    <source>
        <strain evidence="12">Dzin_1.0</strain>
    </source>
</reference>
<evidence type="ECO:0000256" key="11">
    <source>
        <dbReference type="SAM" id="SignalP"/>
    </source>
</evidence>
<keyword evidence="7 9" id="KW-0408">Iron</keyword>